<sequence>MSDLWSLLRSCHFFNLWAHALSYHAAILRPPPRLLTNHQLMDLDVAVIPKFKPQHQFQMRLRRPSRRPPQRHTLAFEKCWSWVSDTISTMSLLIAS</sequence>
<dbReference type="Proteomes" id="UP001451303">
    <property type="component" value="Unassembled WGS sequence"/>
</dbReference>
<reference evidence="1 2" key="1">
    <citation type="submission" date="2023-09" db="EMBL/GenBank/DDBJ databases">
        <title>Multi-omics analysis of a traditional fermented food reveals byproduct-associated fungal strains for waste-to-food upcycling.</title>
        <authorList>
            <consortium name="Lawrence Berkeley National Laboratory"/>
            <person name="Rekdal V.M."/>
            <person name="Villalobos-Escobedo J.M."/>
            <person name="Rodriguez-Valeron N."/>
            <person name="Garcia M.O."/>
            <person name="Vasquez D.P."/>
            <person name="Damayanti I."/>
            <person name="Sorensen P.M."/>
            <person name="Baidoo E.E."/>
            <person name="De Carvalho A.C."/>
            <person name="Riley R."/>
            <person name="Lipzen A."/>
            <person name="He G."/>
            <person name="Yan M."/>
            <person name="Haridas S."/>
            <person name="Daum C."/>
            <person name="Yoshinaga Y."/>
            <person name="Ng V."/>
            <person name="Grigoriev I.V."/>
            <person name="Munk R."/>
            <person name="Nuraida L."/>
            <person name="Wijaya C.H."/>
            <person name="Morales P.-C."/>
            <person name="Keasling J.D."/>
        </authorList>
    </citation>
    <scope>NUCLEOTIDE SEQUENCE [LARGE SCALE GENOMIC DNA]</scope>
    <source>
        <strain evidence="1 2">FGSC 2613</strain>
    </source>
</reference>
<keyword evidence="2" id="KW-1185">Reference proteome</keyword>
<dbReference type="EMBL" id="JAVLET010000004">
    <property type="protein sequence ID" value="KAL0470393.1"/>
    <property type="molecule type" value="Genomic_DNA"/>
</dbReference>
<gene>
    <name evidence="1" type="ORF">QR685DRAFT_571537</name>
</gene>
<proteinExistence type="predicted"/>
<organism evidence="1 2">
    <name type="scientific">Neurospora intermedia</name>
    <dbReference type="NCBI Taxonomy" id="5142"/>
    <lineage>
        <taxon>Eukaryota</taxon>
        <taxon>Fungi</taxon>
        <taxon>Dikarya</taxon>
        <taxon>Ascomycota</taxon>
        <taxon>Pezizomycotina</taxon>
        <taxon>Sordariomycetes</taxon>
        <taxon>Sordariomycetidae</taxon>
        <taxon>Sordariales</taxon>
        <taxon>Sordariaceae</taxon>
        <taxon>Neurospora</taxon>
    </lineage>
</organism>
<name>A0ABR3DCI8_NEUIN</name>
<accession>A0ABR3DCI8</accession>
<evidence type="ECO:0000313" key="1">
    <source>
        <dbReference type="EMBL" id="KAL0470393.1"/>
    </source>
</evidence>
<evidence type="ECO:0000313" key="2">
    <source>
        <dbReference type="Proteomes" id="UP001451303"/>
    </source>
</evidence>
<protein>
    <submittedName>
        <fullName evidence="1">Uncharacterized protein</fullName>
    </submittedName>
</protein>
<comment type="caution">
    <text evidence="1">The sequence shown here is derived from an EMBL/GenBank/DDBJ whole genome shotgun (WGS) entry which is preliminary data.</text>
</comment>